<comment type="subcellular location">
    <subcellularLocation>
        <location evidence="1">Membrane</location>
        <topology evidence="1">Multi-pass membrane protein</topology>
    </subcellularLocation>
</comment>
<feature type="transmembrane region" description="Helical" evidence="6">
    <location>
        <begin position="109"/>
        <end position="128"/>
    </location>
</feature>
<feature type="transmembrane region" description="Helical" evidence="6">
    <location>
        <begin position="366"/>
        <end position="387"/>
    </location>
</feature>
<feature type="region of interest" description="Disordered" evidence="5">
    <location>
        <begin position="298"/>
        <end position="323"/>
    </location>
</feature>
<dbReference type="PANTHER" id="PTHR10924">
    <property type="entry name" value="MAJOR FACILITATOR SUPERFAMILY PROTEIN-RELATED"/>
    <property type="match status" value="1"/>
</dbReference>
<dbReference type="InterPro" id="IPR011701">
    <property type="entry name" value="MFS"/>
</dbReference>
<evidence type="ECO:0000256" key="5">
    <source>
        <dbReference type="SAM" id="MobiDB-lite"/>
    </source>
</evidence>
<dbReference type="InterPro" id="IPR049680">
    <property type="entry name" value="FLVCR1-2_SLC49-like"/>
</dbReference>
<dbReference type="EMBL" id="BRYB01001133">
    <property type="protein sequence ID" value="GMI19071.1"/>
    <property type="molecule type" value="Genomic_DNA"/>
</dbReference>
<gene>
    <name evidence="7" type="ORF">TeGR_g6706</name>
</gene>
<evidence type="ECO:0000256" key="2">
    <source>
        <dbReference type="ARBA" id="ARBA00022692"/>
    </source>
</evidence>
<feature type="compositionally biased region" description="Pro residues" evidence="5">
    <location>
        <begin position="266"/>
        <end position="277"/>
    </location>
</feature>
<evidence type="ECO:0000256" key="3">
    <source>
        <dbReference type="ARBA" id="ARBA00022989"/>
    </source>
</evidence>
<sequence length="609" mass="65975">MRAMSPFRRSLRPSEYSHIPDTPFGASFASSVGGFNPPVQYVVYKHRWVNLALCAFMNFISDWQCYSVAPIASLAVLQYPTMNAEFMVSVFLFTNFLSTLLEPMVVQNYGLRGCIVLGSVLLAAGSIIKTGCFASALGVSEMACVMLGTLVVGFSQPMYQCTPALLSSTWFPNNERTLATSLALNSNQLGIGFAFAVGVMWVSEPEDIPGYFVFLGAMCVVVSVLAFFLFKDAPPTPPSNSARGPGGGPARVPPLRVGSVAKKPAQAPPATPSPPVFPIAGTPEHPSGFISPISAASYQNATPTHGNPPGQETEEDGSHPGYQIDTSFIQNYAKRSDDSGSDCDSDEETVMRYDAEFLSDFFKPGFSHTVVAFAVSAIVINTVSTYMDALLAARGHSRAYTGSVGFAFQIVVMISSFFVGGYTDSTRHYYGVVMTLLVVGAGFLALCGYALDDSSTTVNIWWMLLVIAATVGPLQPVTTELGVEVVYPKSENIVLVVQQLAANFCSALFIPFFEKLKDVGSATLPQYAFSFFTLTMLHLLATIFFAYFNGTYERLAKEKEMRRRRTLGSSRRPTKTRVSDSVGGRVSDLWDRDSIAKKLHGGAPRVEVF</sequence>
<feature type="region of interest" description="Disordered" evidence="5">
    <location>
        <begin position="236"/>
        <end position="281"/>
    </location>
</feature>
<evidence type="ECO:0000256" key="1">
    <source>
        <dbReference type="ARBA" id="ARBA00004141"/>
    </source>
</evidence>
<evidence type="ECO:0000256" key="4">
    <source>
        <dbReference type="ARBA" id="ARBA00023136"/>
    </source>
</evidence>
<keyword evidence="8" id="KW-1185">Reference proteome</keyword>
<accession>A0ABQ6M3X5</accession>
<organism evidence="7 8">
    <name type="scientific">Tetraparma gracilis</name>
    <dbReference type="NCBI Taxonomy" id="2962635"/>
    <lineage>
        <taxon>Eukaryota</taxon>
        <taxon>Sar</taxon>
        <taxon>Stramenopiles</taxon>
        <taxon>Ochrophyta</taxon>
        <taxon>Bolidophyceae</taxon>
        <taxon>Parmales</taxon>
        <taxon>Triparmaceae</taxon>
        <taxon>Tetraparma</taxon>
    </lineage>
</organism>
<feature type="transmembrane region" description="Helical" evidence="6">
    <location>
        <begin position="182"/>
        <end position="202"/>
    </location>
</feature>
<dbReference type="Proteomes" id="UP001165060">
    <property type="component" value="Unassembled WGS sequence"/>
</dbReference>
<keyword evidence="2 6" id="KW-0812">Transmembrane</keyword>
<feature type="transmembrane region" description="Helical" evidence="6">
    <location>
        <begin position="208"/>
        <end position="230"/>
    </location>
</feature>
<feature type="transmembrane region" description="Helical" evidence="6">
    <location>
        <begin position="494"/>
        <end position="513"/>
    </location>
</feature>
<evidence type="ECO:0000256" key="6">
    <source>
        <dbReference type="SAM" id="Phobius"/>
    </source>
</evidence>
<keyword evidence="4 6" id="KW-0472">Membrane</keyword>
<proteinExistence type="predicted"/>
<feature type="region of interest" description="Disordered" evidence="5">
    <location>
        <begin position="563"/>
        <end position="584"/>
    </location>
</feature>
<dbReference type="InterPro" id="IPR036259">
    <property type="entry name" value="MFS_trans_sf"/>
</dbReference>
<dbReference type="Pfam" id="PF07690">
    <property type="entry name" value="MFS_1"/>
    <property type="match status" value="1"/>
</dbReference>
<feature type="transmembrane region" description="Helical" evidence="6">
    <location>
        <begin position="134"/>
        <end position="154"/>
    </location>
</feature>
<feature type="transmembrane region" description="Helical" evidence="6">
    <location>
        <begin position="525"/>
        <end position="548"/>
    </location>
</feature>
<comment type="caution">
    <text evidence="7">The sequence shown here is derived from an EMBL/GenBank/DDBJ whole genome shotgun (WGS) entry which is preliminary data.</text>
</comment>
<dbReference type="SUPFAM" id="SSF103473">
    <property type="entry name" value="MFS general substrate transporter"/>
    <property type="match status" value="1"/>
</dbReference>
<feature type="transmembrane region" description="Helical" evidence="6">
    <location>
        <begin position="429"/>
        <end position="451"/>
    </location>
</feature>
<protein>
    <submittedName>
        <fullName evidence="7">Uncharacterized protein</fullName>
    </submittedName>
</protein>
<name>A0ABQ6M3X5_9STRA</name>
<reference evidence="7 8" key="1">
    <citation type="journal article" date="2023" name="Commun. Biol.">
        <title>Genome analysis of Parmales, the sister group of diatoms, reveals the evolutionary specialization of diatoms from phago-mixotrophs to photoautotrophs.</title>
        <authorList>
            <person name="Ban H."/>
            <person name="Sato S."/>
            <person name="Yoshikawa S."/>
            <person name="Yamada K."/>
            <person name="Nakamura Y."/>
            <person name="Ichinomiya M."/>
            <person name="Sato N."/>
            <person name="Blanc-Mathieu R."/>
            <person name="Endo H."/>
            <person name="Kuwata A."/>
            <person name="Ogata H."/>
        </authorList>
    </citation>
    <scope>NUCLEOTIDE SEQUENCE [LARGE SCALE GENOMIC DNA]</scope>
</reference>
<feature type="transmembrane region" description="Helical" evidence="6">
    <location>
        <begin position="457"/>
        <end position="474"/>
    </location>
</feature>
<dbReference type="PANTHER" id="PTHR10924:SF6">
    <property type="entry name" value="SOLUTE CARRIER FAMILY 49 MEMBER A3"/>
    <property type="match status" value="1"/>
</dbReference>
<evidence type="ECO:0000313" key="7">
    <source>
        <dbReference type="EMBL" id="GMI19071.1"/>
    </source>
</evidence>
<dbReference type="Gene3D" id="1.20.1250.20">
    <property type="entry name" value="MFS general substrate transporter like domains"/>
    <property type="match status" value="2"/>
</dbReference>
<feature type="transmembrane region" description="Helical" evidence="6">
    <location>
        <begin position="399"/>
        <end position="422"/>
    </location>
</feature>
<evidence type="ECO:0000313" key="8">
    <source>
        <dbReference type="Proteomes" id="UP001165060"/>
    </source>
</evidence>
<keyword evidence="3 6" id="KW-1133">Transmembrane helix</keyword>